<evidence type="ECO:0000256" key="11">
    <source>
        <dbReference type="ARBA" id="ARBA00049524"/>
    </source>
</evidence>
<comment type="catalytic activity">
    <reaction evidence="11">
        <text>N-terminal L-seryl-[histone H4] + acetyl-CoA = N-terminal N(alpha)-acetyl-L-seryl-[histone H4] + CoA + H(+)</text>
        <dbReference type="Rhea" id="RHEA:50596"/>
        <dbReference type="Rhea" id="RHEA-COMP:12740"/>
        <dbReference type="Rhea" id="RHEA-COMP:12743"/>
        <dbReference type="ChEBI" id="CHEBI:15378"/>
        <dbReference type="ChEBI" id="CHEBI:57287"/>
        <dbReference type="ChEBI" id="CHEBI:57288"/>
        <dbReference type="ChEBI" id="CHEBI:64738"/>
        <dbReference type="ChEBI" id="CHEBI:83690"/>
        <dbReference type="EC" id="2.3.1.257"/>
    </reaction>
</comment>
<evidence type="ECO:0000256" key="12">
    <source>
        <dbReference type="SAM" id="MobiDB-lite"/>
    </source>
</evidence>
<evidence type="ECO:0000256" key="4">
    <source>
        <dbReference type="ARBA" id="ARBA00012950"/>
    </source>
</evidence>
<sequence>MPKNMVSNVERANRQKDPLESLPKSHRERQVNGHTFHLVALPAPDLKSKTKAWLMDLMTRNMKSLYEGVSWGWDPEAKEKEMFEDAAWFLIATESNSGIPLAFSHFRFDNDYGHEVLYVYEPQVEESNRGQGLGRTLMGTLEFLATHNKMEKLILTVLKNNAGARRFFKKTMGLKRDYTCPRDSHEETFDYEILSKSTNKCYK</sequence>
<comment type="similarity">
    <text evidence="3">Belongs to the acetyltransferase family. NAA40 subfamily.</text>
</comment>
<proteinExistence type="evidence at transcript level"/>
<dbReference type="PANTHER" id="PTHR20531:SF1">
    <property type="entry name" value="N-ALPHA-ACETYLTRANSFERASE 40"/>
    <property type="match status" value="1"/>
</dbReference>
<evidence type="ECO:0000256" key="3">
    <source>
        <dbReference type="ARBA" id="ARBA00008870"/>
    </source>
</evidence>
<evidence type="ECO:0000256" key="2">
    <source>
        <dbReference type="ARBA" id="ARBA00004496"/>
    </source>
</evidence>
<dbReference type="EMBL" id="BT076990">
    <property type="protein sequence ID" value="ACO11414.1"/>
    <property type="molecule type" value="mRNA"/>
</dbReference>
<comment type="catalytic activity">
    <reaction evidence="10">
        <text>N-terminal L-seryl-[histone H2A] + acetyl-CoA = N-terminal N(alpha)-acetyl-L-seryl-[histone H2A] + CoA + H(+)</text>
        <dbReference type="Rhea" id="RHEA:50600"/>
        <dbReference type="Rhea" id="RHEA-COMP:12742"/>
        <dbReference type="Rhea" id="RHEA-COMP:12744"/>
        <dbReference type="ChEBI" id="CHEBI:15378"/>
        <dbReference type="ChEBI" id="CHEBI:57287"/>
        <dbReference type="ChEBI" id="CHEBI:57288"/>
        <dbReference type="ChEBI" id="CHEBI:64738"/>
        <dbReference type="ChEBI" id="CHEBI:83690"/>
        <dbReference type="EC" id="2.3.1.257"/>
    </reaction>
</comment>
<keyword evidence="6" id="KW-0963">Cytoplasm</keyword>
<evidence type="ECO:0000256" key="1">
    <source>
        <dbReference type="ARBA" id="ARBA00004123"/>
    </source>
</evidence>
<dbReference type="GO" id="GO:1990189">
    <property type="term" value="F:protein N-terminal-serine acetyltransferase activity"/>
    <property type="evidence" value="ECO:0007669"/>
    <property type="project" value="UniProtKB-EC"/>
</dbReference>
<feature type="domain" description="N-acetyltransferase" evidence="13">
    <location>
        <begin position="44"/>
        <end position="192"/>
    </location>
</feature>
<dbReference type="InterPro" id="IPR039949">
    <property type="entry name" value="NAA40"/>
</dbReference>
<feature type="compositionally biased region" description="Basic and acidic residues" evidence="12">
    <location>
        <begin position="11"/>
        <end position="27"/>
    </location>
</feature>
<evidence type="ECO:0000259" key="13">
    <source>
        <dbReference type="PROSITE" id="PS51186"/>
    </source>
</evidence>
<dbReference type="Gene3D" id="3.40.630.30">
    <property type="match status" value="1"/>
</dbReference>
<evidence type="ECO:0000256" key="5">
    <source>
        <dbReference type="ARBA" id="ARBA00015043"/>
    </source>
</evidence>
<dbReference type="CDD" id="cd04301">
    <property type="entry name" value="NAT_SF"/>
    <property type="match status" value="1"/>
</dbReference>
<evidence type="ECO:0000256" key="8">
    <source>
        <dbReference type="ARBA" id="ARBA00023242"/>
    </source>
</evidence>
<gene>
    <name evidence="14" type="primary">NAT11</name>
</gene>
<dbReference type="PANTHER" id="PTHR20531">
    <property type="entry name" value="N-ALPHA-ACETYLTRANSFERASE 40"/>
    <property type="match status" value="1"/>
</dbReference>
<dbReference type="InterPro" id="IPR016181">
    <property type="entry name" value="Acyl_CoA_acyltransferase"/>
</dbReference>
<dbReference type="GO" id="GO:0043998">
    <property type="term" value="F:histone H2A acetyltransferase activity"/>
    <property type="evidence" value="ECO:0007669"/>
    <property type="project" value="InterPro"/>
</dbReference>
<dbReference type="GO" id="GO:0005634">
    <property type="term" value="C:nucleus"/>
    <property type="evidence" value="ECO:0007669"/>
    <property type="project" value="UniProtKB-SubCell"/>
</dbReference>
<evidence type="ECO:0000256" key="7">
    <source>
        <dbReference type="ARBA" id="ARBA00022679"/>
    </source>
</evidence>
<keyword evidence="9" id="KW-0012">Acyltransferase</keyword>
<dbReference type="Pfam" id="PF00583">
    <property type="entry name" value="Acetyltransf_1"/>
    <property type="match status" value="1"/>
</dbReference>
<reference evidence="14" key="1">
    <citation type="submission" date="2009-03" db="EMBL/GenBank/DDBJ databases">
        <title>Caligus rogercresseyi ESTs and full-length cDNAs.</title>
        <authorList>
            <person name="Yasuike M."/>
            <person name="von Schalburg K."/>
            <person name="Cooper G."/>
            <person name="Leong J."/>
            <person name="Jones S.R.M."/>
            <person name="Koop B.F."/>
        </authorList>
    </citation>
    <scope>NUCLEOTIDE SEQUENCE</scope>
    <source>
        <tissue evidence="14">Whole tissue</tissue>
    </source>
</reference>
<protein>
    <recommendedName>
        <fullName evidence="5">N-alpha-acetyltransferase 40</fullName>
        <ecNumber evidence="4">2.3.1.257</ecNumber>
    </recommendedName>
</protein>
<name>C1BQW1_CALRO</name>
<evidence type="ECO:0000313" key="14">
    <source>
        <dbReference type="EMBL" id="ACO11414.1"/>
    </source>
</evidence>
<comment type="subcellular location">
    <subcellularLocation>
        <location evidence="2">Cytoplasm</location>
    </subcellularLocation>
    <subcellularLocation>
        <location evidence="1">Nucleus</location>
    </subcellularLocation>
</comment>
<feature type="region of interest" description="Disordered" evidence="12">
    <location>
        <begin position="1"/>
        <end position="27"/>
    </location>
</feature>
<dbReference type="AlphaFoldDB" id="C1BQW1"/>
<organism evidence="14">
    <name type="scientific">Caligus rogercresseyi</name>
    <name type="common">Sea louse</name>
    <dbReference type="NCBI Taxonomy" id="217165"/>
    <lineage>
        <taxon>Eukaryota</taxon>
        <taxon>Metazoa</taxon>
        <taxon>Ecdysozoa</taxon>
        <taxon>Arthropoda</taxon>
        <taxon>Crustacea</taxon>
        <taxon>Multicrustacea</taxon>
        <taxon>Hexanauplia</taxon>
        <taxon>Copepoda</taxon>
        <taxon>Siphonostomatoida</taxon>
        <taxon>Caligidae</taxon>
        <taxon>Caligus</taxon>
    </lineage>
</organism>
<dbReference type="PROSITE" id="PS51186">
    <property type="entry name" value="GNAT"/>
    <property type="match status" value="1"/>
</dbReference>
<dbReference type="InterPro" id="IPR000182">
    <property type="entry name" value="GNAT_dom"/>
</dbReference>
<keyword evidence="7 14" id="KW-0808">Transferase</keyword>
<accession>C1BQW1</accession>
<dbReference type="GO" id="GO:0005737">
    <property type="term" value="C:cytoplasm"/>
    <property type="evidence" value="ECO:0007669"/>
    <property type="project" value="UniProtKB-SubCell"/>
</dbReference>
<evidence type="ECO:0000256" key="10">
    <source>
        <dbReference type="ARBA" id="ARBA00047821"/>
    </source>
</evidence>
<evidence type="ECO:0000256" key="6">
    <source>
        <dbReference type="ARBA" id="ARBA00022490"/>
    </source>
</evidence>
<dbReference type="EC" id="2.3.1.257" evidence="4"/>
<keyword evidence="8" id="KW-0539">Nucleus</keyword>
<dbReference type="GO" id="GO:0010485">
    <property type="term" value="F:histone H4 acetyltransferase activity"/>
    <property type="evidence" value="ECO:0007669"/>
    <property type="project" value="InterPro"/>
</dbReference>
<dbReference type="SUPFAM" id="SSF55729">
    <property type="entry name" value="Acyl-CoA N-acyltransferases (Nat)"/>
    <property type="match status" value="1"/>
</dbReference>
<evidence type="ECO:0000256" key="9">
    <source>
        <dbReference type="ARBA" id="ARBA00023315"/>
    </source>
</evidence>